<reference evidence="5 6" key="1">
    <citation type="submission" date="2018-06" db="EMBL/GenBank/DDBJ databases">
        <title>The Genome of Cuscuta australis (Dodder) Provides Insight into the Evolution of Plant Parasitism.</title>
        <authorList>
            <person name="Liu H."/>
        </authorList>
    </citation>
    <scope>NUCLEOTIDE SEQUENCE [LARGE SCALE GENOMIC DNA]</scope>
    <source>
        <strain evidence="6">cv. Yunnan</strain>
        <tissue evidence="5">Vines</tissue>
    </source>
</reference>
<dbReference type="Proteomes" id="UP000249390">
    <property type="component" value="Unassembled WGS sequence"/>
</dbReference>
<dbReference type="Gene3D" id="1.25.40.10">
    <property type="entry name" value="Tetratricopeptide repeat domain"/>
    <property type="match status" value="2"/>
</dbReference>
<keyword evidence="6" id="KW-1185">Reference proteome</keyword>
<dbReference type="NCBIfam" id="TIGR00756">
    <property type="entry name" value="PPR"/>
    <property type="match status" value="3"/>
</dbReference>
<evidence type="ECO:0008006" key="7">
    <source>
        <dbReference type="Google" id="ProtNLM"/>
    </source>
</evidence>
<keyword evidence="2" id="KW-0677">Repeat</keyword>
<feature type="repeat" description="PPR" evidence="3">
    <location>
        <begin position="177"/>
        <end position="211"/>
    </location>
</feature>
<dbReference type="EMBL" id="NQVE01000186">
    <property type="protein sequence ID" value="RAL41590.1"/>
    <property type="molecule type" value="Genomic_DNA"/>
</dbReference>
<accession>A0A328D8U3</accession>
<dbReference type="InterPro" id="IPR011990">
    <property type="entry name" value="TPR-like_helical_dom_sf"/>
</dbReference>
<dbReference type="InterPro" id="IPR002885">
    <property type="entry name" value="PPR_rpt"/>
</dbReference>
<sequence length="351" mass="38907">MKLVIDMAALLRMKGGNVYSKCKHNLTLVLNANGDESLCCAQLFKLRSMCSYVKIDDGHKSSPIISSTQSKISPPEPIPNRPLRDDSGRPSYVPQEKSQSRPFISVDWPEGQNKNQIPQASGGEDFLQRFQLESDHKKTDQGLPPKEEKTDASAAEVSPQPLQDPDELFKKMKENGLIPNAVAMLDGLCKDGLVQEALKLFGYMREKGSLPEVVIYTAVIQAFCEAYKHDEAVSVFRKMQSNAIAPNAFTFSVLIQGLCQGTRSEEAFGICLEMLEGGHSPNLATFIALVDGFCKEKGLEDAKNMIQTLKQKGFYLDVKSVQEYLRKKGPSMPLVWEATLGKKPPTMPNIF</sequence>
<evidence type="ECO:0000313" key="6">
    <source>
        <dbReference type="Proteomes" id="UP000249390"/>
    </source>
</evidence>
<feature type="repeat" description="PPR" evidence="3">
    <location>
        <begin position="212"/>
        <end position="246"/>
    </location>
</feature>
<feature type="repeat" description="PPR" evidence="3">
    <location>
        <begin position="282"/>
        <end position="316"/>
    </location>
</feature>
<evidence type="ECO:0000256" key="1">
    <source>
        <dbReference type="ARBA" id="ARBA00007626"/>
    </source>
</evidence>
<dbReference type="Pfam" id="PF13041">
    <property type="entry name" value="PPR_2"/>
    <property type="match status" value="1"/>
</dbReference>
<organism evidence="5 6">
    <name type="scientific">Cuscuta australis</name>
    <dbReference type="NCBI Taxonomy" id="267555"/>
    <lineage>
        <taxon>Eukaryota</taxon>
        <taxon>Viridiplantae</taxon>
        <taxon>Streptophyta</taxon>
        <taxon>Embryophyta</taxon>
        <taxon>Tracheophyta</taxon>
        <taxon>Spermatophyta</taxon>
        <taxon>Magnoliopsida</taxon>
        <taxon>eudicotyledons</taxon>
        <taxon>Gunneridae</taxon>
        <taxon>Pentapetalae</taxon>
        <taxon>asterids</taxon>
        <taxon>lamiids</taxon>
        <taxon>Solanales</taxon>
        <taxon>Convolvulaceae</taxon>
        <taxon>Cuscuteae</taxon>
        <taxon>Cuscuta</taxon>
        <taxon>Cuscuta subgen. Grammica</taxon>
        <taxon>Cuscuta sect. Cleistogrammica</taxon>
    </lineage>
</organism>
<evidence type="ECO:0000256" key="3">
    <source>
        <dbReference type="PROSITE-ProRule" id="PRU00708"/>
    </source>
</evidence>
<evidence type="ECO:0000256" key="2">
    <source>
        <dbReference type="ARBA" id="ARBA00022737"/>
    </source>
</evidence>
<proteinExistence type="inferred from homology"/>
<feature type="compositionally biased region" description="Polar residues" evidence="4">
    <location>
        <begin position="63"/>
        <end position="72"/>
    </location>
</feature>
<feature type="region of interest" description="Disordered" evidence="4">
    <location>
        <begin position="136"/>
        <end position="164"/>
    </location>
</feature>
<dbReference type="Pfam" id="PF01535">
    <property type="entry name" value="PPR"/>
    <property type="match status" value="2"/>
</dbReference>
<feature type="repeat" description="PPR" evidence="3">
    <location>
        <begin position="247"/>
        <end position="281"/>
    </location>
</feature>
<comment type="caution">
    <text evidence="5">The sequence shown here is derived from an EMBL/GenBank/DDBJ whole genome shotgun (WGS) entry which is preliminary data.</text>
</comment>
<gene>
    <name evidence="5" type="ORF">DM860_013124</name>
</gene>
<feature type="region of interest" description="Disordered" evidence="4">
    <location>
        <begin position="63"/>
        <end position="121"/>
    </location>
</feature>
<dbReference type="PROSITE" id="PS51375">
    <property type="entry name" value="PPR"/>
    <property type="match status" value="4"/>
</dbReference>
<dbReference type="PANTHER" id="PTHR47941">
    <property type="entry name" value="PENTATRICOPEPTIDE REPEAT-CONTAINING PROTEIN 3, MITOCHONDRIAL"/>
    <property type="match status" value="1"/>
</dbReference>
<dbReference type="AlphaFoldDB" id="A0A328D8U3"/>
<evidence type="ECO:0000256" key="4">
    <source>
        <dbReference type="SAM" id="MobiDB-lite"/>
    </source>
</evidence>
<protein>
    <recommendedName>
        <fullName evidence="7">Pentacotripeptide-repeat region of PRORP domain-containing protein</fullName>
    </recommendedName>
</protein>
<evidence type="ECO:0000313" key="5">
    <source>
        <dbReference type="EMBL" id="RAL41590.1"/>
    </source>
</evidence>
<name>A0A328D8U3_9ASTE</name>
<comment type="similarity">
    <text evidence="1">Belongs to the PPR family. P subfamily.</text>
</comment>
<feature type="compositionally biased region" description="Basic and acidic residues" evidence="4">
    <location>
        <begin position="136"/>
        <end position="151"/>
    </location>
</feature>